<keyword evidence="1" id="KW-0812">Transmembrane</keyword>
<evidence type="ECO:0000256" key="1">
    <source>
        <dbReference type="SAM" id="Phobius"/>
    </source>
</evidence>
<protein>
    <submittedName>
        <fullName evidence="2">Uncharacterized protein</fullName>
    </submittedName>
</protein>
<proteinExistence type="predicted"/>
<accession>A0A1E8GKS9</accession>
<keyword evidence="3" id="KW-1185">Reference proteome</keyword>
<dbReference type="Proteomes" id="UP000178622">
    <property type="component" value="Unassembled WGS sequence"/>
</dbReference>
<feature type="transmembrane region" description="Helical" evidence="1">
    <location>
        <begin position="6"/>
        <end position="23"/>
    </location>
</feature>
<feature type="transmembrane region" description="Helical" evidence="1">
    <location>
        <begin position="35"/>
        <end position="58"/>
    </location>
</feature>
<keyword evidence="1" id="KW-1133">Transmembrane helix</keyword>
<reference evidence="3" key="1">
    <citation type="submission" date="2016-09" db="EMBL/GenBank/DDBJ databases">
        <title>Draft genome sequence of a novel species of the family Streptococcaceae isolated from flowers.</title>
        <authorList>
            <person name="Chuah L.-O."/>
            <person name="Yap K.-P."/>
            <person name="Thong K.L."/>
            <person name="Liong M.T."/>
            <person name="Ahmad R."/>
            <person name="Rusul G."/>
        </authorList>
    </citation>
    <scope>NUCLEOTIDE SEQUENCE [LARGE SCALE GENOMIC DNA]</scope>
    <source>
        <strain evidence="3">DF1</strain>
    </source>
</reference>
<evidence type="ECO:0000313" key="2">
    <source>
        <dbReference type="EMBL" id="OFI48850.1"/>
    </source>
</evidence>
<dbReference type="RefSeq" id="WP_070792783.1">
    <property type="nucleotide sequence ID" value="NZ_MKIR01000023.1"/>
</dbReference>
<sequence length="63" mass="7086">MDNTVVNLLALVLTLLILIYLYAFKVKGVRGGFKWAILITAIGLFIVFVTMVITLFFLHKLEG</sequence>
<comment type="caution">
    <text evidence="2">The sequence shown here is derived from an EMBL/GenBank/DDBJ whole genome shotgun (WGS) entry which is preliminary data.</text>
</comment>
<keyword evidence="1" id="KW-0472">Membrane</keyword>
<gene>
    <name evidence="2" type="ORF">BG261_05530</name>
</gene>
<evidence type="ECO:0000313" key="3">
    <source>
        <dbReference type="Proteomes" id="UP000178622"/>
    </source>
</evidence>
<dbReference type="AlphaFoldDB" id="A0A1E8GKS9"/>
<dbReference type="STRING" id="1859473.BG261_05530"/>
<dbReference type="EMBL" id="MKIR01000023">
    <property type="protein sequence ID" value="OFI48850.1"/>
    <property type="molecule type" value="Genomic_DNA"/>
</dbReference>
<organism evidence="2 3">
    <name type="scientific">Floricoccus tropicus</name>
    <dbReference type="NCBI Taxonomy" id="1859473"/>
    <lineage>
        <taxon>Bacteria</taxon>
        <taxon>Bacillati</taxon>
        <taxon>Bacillota</taxon>
        <taxon>Bacilli</taxon>
        <taxon>Lactobacillales</taxon>
        <taxon>Streptococcaceae</taxon>
        <taxon>Floricoccus</taxon>
    </lineage>
</organism>
<name>A0A1E8GKS9_9LACT</name>